<evidence type="ECO:0000256" key="2">
    <source>
        <dbReference type="ARBA" id="ARBA00011738"/>
    </source>
</evidence>
<evidence type="ECO:0000256" key="4">
    <source>
        <dbReference type="ARBA" id="ARBA00023002"/>
    </source>
</evidence>
<organism evidence="6 7">
    <name type="scientific">Paenibacillus puldeungensis</name>
    <dbReference type="NCBI Taxonomy" id="696536"/>
    <lineage>
        <taxon>Bacteria</taxon>
        <taxon>Bacillati</taxon>
        <taxon>Bacillota</taxon>
        <taxon>Bacilli</taxon>
        <taxon>Bacillales</taxon>
        <taxon>Paenibacillaceae</taxon>
        <taxon>Paenibacillus</taxon>
    </lineage>
</organism>
<proteinExistence type="predicted"/>
<evidence type="ECO:0000256" key="3">
    <source>
        <dbReference type="ARBA" id="ARBA00022630"/>
    </source>
</evidence>
<dbReference type="Gene3D" id="3.50.50.60">
    <property type="entry name" value="FAD/NAD(P)-binding domain"/>
    <property type="match status" value="2"/>
</dbReference>
<dbReference type="PRINTS" id="PR00368">
    <property type="entry name" value="FADPNR"/>
</dbReference>
<reference evidence="7" key="1">
    <citation type="journal article" date="2019" name="Int. J. Syst. Evol. Microbiol.">
        <title>The Global Catalogue of Microorganisms (GCM) 10K type strain sequencing project: providing services to taxonomists for standard genome sequencing and annotation.</title>
        <authorList>
            <consortium name="The Broad Institute Genomics Platform"/>
            <consortium name="The Broad Institute Genome Sequencing Center for Infectious Disease"/>
            <person name="Wu L."/>
            <person name="Ma J."/>
        </authorList>
    </citation>
    <scope>NUCLEOTIDE SEQUENCE [LARGE SCALE GENOMIC DNA]</scope>
    <source>
        <strain evidence="7">CCUG 59189</strain>
    </source>
</reference>
<dbReference type="SUPFAM" id="SSF51905">
    <property type="entry name" value="FAD/NAD(P)-binding domain"/>
    <property type="match status" value="1"/>
</dbReference>
<dbReference type="InterPro" id="IPR023753">
    <property type="entry name" value="FAD/NAD-binding_dom"/>
</dbReference>
<dbReference type="PRINTS" id="PR00469">
    <property type="entry name" value="PNDRDTASEII"/>
</dbReference>
<dbReference type="InterPro" id="IPR036188">
    <property type="entry name" value="FAD/NAD-bd_sf"/>
</dbReference>
<gene>
    <name evidence="6" type="ORF">ACFQ3W_20070</name>
</gene>
<accession>A0ABW3S273</accession>
<evidence type="ECO:0000259" key="5">
    <source>
        <dbReference type="Pfam" id="PF07992"/>
    </source>
</evidence>
<comment type="caution">
    <text evidence="6">The sequence shown here is derived from an EMBL/GenBank/DDBJ whole genome shotgun (WGS) entry which is preliminary data.</text>
</comment>
<keyword evidence="3" id="KW-0285">Flavoprotein</keyword>
<name>A0ABW3S273_9BACL</name>
<evidence type="ECO:0000313" key="6">
    <source>
        <dbReference type="EMBL" id="MFD1178578.1"/>
    </source>
</evidence>
<comment type="cofactor">
    <cofactor evidence="1">
        <name>FAD</name>
        <dbReference type="ChEBI" id="CHEBI:57692"/>
    </cofactor>
</comment>
<keyword evidence="4" id="KW-0560">Oxidoreductase</keyword>
<protein>
    <submittedName>
        <fullName evidence="6">NAD(P)/FAD-dependent oxidoreductase</fullName>
    </submittedName>
</protein>
<evidence type="ECO:0000256" key="1">
    <source>
        <dbReference type="ARBA" id="ARBA00001974"/>
    </source>
</evidence>
<sequence>MVYDCIIVGGGIAGLQAAIQLGRYSKHHILVIDAGYGRSTLCREYHNLLGHPEGISGEELRRRGRRQAESFGVQFARDLIQMAEKREDLFCLEGKNGRTYTSKTLLLATGVLDRFPELPGLVPTLGISVYVCPDCDGYEVQGRKTIVMGAGETGANMAMILADRTQDLTYINHEQRPISERLQILMKKKGVKYGEGIIKQVNQAHDGQISSIVMNDGRQFEAERGFIAFGGNEVHSELAEQLGVKVSANRHVEADPRSRKTNVEGLWVAGDVGVHAEQVTVAMGEGSIAAIWIHKALSPCYNQLNEGDDENDS</sequence>
<keyword evidence="7" id="KW-1185">Reference proteome</keyword>
<dbReference type="PANTHER" id="PTHR48105">
    <property type="entry name" value="THIOREDOXIN REDUCTASE 1-RELATED-RELATED"/>
    <property type="match status" value="1"/>
</dbReference>
<dbReference type="Proteomes" id="UP001597262">
    <property type="component" value="Unassembled WGS sequence"/>
</dbReference>
<dbReference type="Pfam" id="PF07992">
    <property type="entry name" value="Pyr_redox_2"/>
    <property type="match status" value="1"/>
</dbReference>
<feature type="domain" description="FAD/NAD(P)-binding" evidence="5">
    <location>
        <begin position="3"/>
        <end position="286"/>
    </location>
</feature>
<evidence type="ECO:0000313" key="7">
    <source>
        <dbReference type="Proteomes" id="UP001597262"/>
    </source>
</evidence>
<dbReference type="InterPro" id="IPR050097">
    <property type="entry name" value="Ferredoxin-NADP_redctase_2"/>
</dbReference>
<dbReference type="RefSeq" id="WP_379321086.1">
    <property type="nucleotide sequence ID" value="NZ_JBHTLM010000018.1"/>
</dbReference>
<dbReference type="EMBL" id="JBHTLM010000018">
    <property type="protein sequence ID" value="MFD1178578.1"/>
    <property type="molecule type" value="Genomic_DNA"/>
</dbReference>
<comment type="subunit">
    <text evidence="2">Homodimer.</text>
</comment>